<dbReference type="STRING" id="1166337.SAMN05192580_3680"/>
<sequence length="222" mass="23726">MTFARSEQARSELARAELGGRMPTILTVPGLGGSGPAHWQTLWEQSRNDTIRAELGSWDAPSRNAWVTRLDQAIRNAAAPVILVAHSLGCHAVAWWATLTGQPWGWPVAGALLVAPPDVDQADACVSLRRFAPAPRESLPFPSILVASDDDPYCSLQRSFDLARHWGSTFEDAGPLGHINAASGLGFWQDGQALLDRLIGASEQSAAGSTPAEVTRALEARA</sequence>
<dbReference type="Proteomes" id="UP000198824">
    <property type="component" value="Unassembled WGS sequence"/>
</dbReference>
<dbReference type="AlphaFoldDB" id="A0A1I6M8Q0"/>
<proteinExistence type="predicted"/>
<dbReference type="SUPFAM" id="SSF53474">
    <property type="entry name" value="alpha/beta-Hydrolases"/>
    <property type="match status" value="1"/>
</dbReference>
<evidence type="ECO:0000313" key="1">
    <source>
        <dbReference type="EMBL" id="SFS12096.1"/>
    </source>
</evidence>
<protein>
    <recommendedName>
        <fullName evidence="3">Esterase</fullName>
    </recommendedName>
</protein>
<dbReference type="Gene3D" id="3.40.50.1820">
    <property type="entry name" value="alpha/beta hydrolase"/>
    <property type="match status" value="1"/>
</dbReference>
<name>A0A1I6M8Q0_9SPHN</name>
<dbReference type="EMBL" id="FOZG01000003">
    <property type="protein sequence ID" value="SFS12096.1"/>
    <property type="molecule type" value="Genomic_DNA"/>
</dbReference>
<dbReference type="Pfam" id="PF06821">
    <property type="entry name" value="Ser_hydrolase"/>
    <property type="match status" value="1"/>
</dbReference>
<dbReference type="OrthoDB" id="9804993at2"/>
<dbReference type="RefSeq" id="WP_093316908.1">
    <property type="nucleotide sequence ID" value="NZ_FOZG01000003.1"/>
</dbReference>
<reference evidence="1 2" key="1">
    <citation type="submission" date="2016-10" db="EMBL/GenBank/DDBJ databases">
        <authorList>
            <person name="de Groot N.N."/>
        </authorList>
    </citation>
    <scope>NUCLEOTIDE SEQUENCE [LARGE SCALE GENOMIC DNA]</scope>
    <source>
        <strain evidence="1 2">S5-249</strain>
    </source>
</reference>
<evidence type="ECO:0000313" key="2">
    <source>
        <dbReference type="Proteomes" id="UP000198824"/>
    </source>
</evidence>
<organism evidence="1 2">
    <name type="scientific">Sphingomonas jatrophae</name>
    <dbReference type="NCBI Taxonomy" id="1166337"/>
    <lineage>
        <taxon>Bacteria</taxon>
        <taxon>Pseudomonadati</taxon>
        <taxon>Pseudomonadota</taxon>
        <taxon>Alphaproteobacteria</taxon>
        <taxon>Sphingomonadales</taxon>
        <taxon>Sphingomonadaceae</taxon>
        <taxon>Sphingomonas</taxon>
    </lineage>
</organism>
<gene>
    <name evidence="1" type="ORF">SAMN05192580_3680</name>
</gene>
<dbReference type="GO" id="GO:0016787">
    <property type="term" value="F:hydrolase activity"/>
    <property type="evidence" value="ECO:0007669"/>
    <property type="project" value="InterPro"/>
</dbReference>
<accession>A0A1I6M8Q0</accession>
<keyword evidence="2" id="KW-1185">Reference proteome</keyword>
<dbReference type="InterPro" id="IPR010662">
    <property type="entry name" value="RBBP9/YdeN"/>
</dbReference>
<evidence type="ECO:0008006" key="3">
    <source>
        <dbReference type="Google" id="ProtNLM"/>
    </source>
</evidence>
<dbReference type="InterPro" id="IPR029058">
    <property type="entry name" value="AB_hydrolase_fold"/>
</dbReference>